<name>A0A8S1RYK2_PAROT</name>
<gene>
    <name evidence="2" type="ORF">POCTA_138.1.T0030135</name>
</gene>
<organism evidence="2 3">
    <name type="scientific">Paramecium octaurelia</name>
    <dbReference type="NCBI Taxonomy" id="43137"/>
    <lineage>
        <taxon>Eukaryota</taxon>
        <taxon>Sar</taxon>
        <taxon>Alveolata</taxon>
        <taxon>Ciliophora</taxon>
        <taxon>Intramacronucleata</taxon>
        <taxon>Oligohymenophorea</taxon>
        <taxon>Peniculida</taxon>
        <taxon>Parameciidae</taxon>
        <taxon>Paramecium</taxon>
    </lineage>
</organism>
<keyword evidence="3" id="KW-1185">Reference proteome</keyword>
<proteinExistence type="predicted"/>
<sequence length="142" mass="16539">MIENDLENMIIMLNNDSTIPISTQQYVLLPKCKHEIITRKNNQHYIKTYLSQGINPKNIIPTNLEDGIWVGLPNQTQNQFTKSILKDATKYTEQLNQTNNKYSEYTQMNSMIKSSNTSRNGPKRVTFENSEILPEKYQQPKK</sequence>
<evidence type="ECO:0000313" key="2">
    <source>
        <dbReference type="EMBL" id="CAD8131849.1"/>
    </source>
</evidence>
<protein>
    <submittedName>
        <fullName evidence="2">Uncharacterized protein</fullName>
    </submittedName>
</protein>
<reference evidence="2" key="1">
    <citation type="submission" date="2021-01" db="EMBL/GenBank/DDBJ databases">
        <authorList>
            <consortium name="Genoscope - CEA"/>
            <person name="William W."/>
        </authorList>
    </citation>
    <scope>NUCLEOTIDE SEQUENCE</scope>
</reference>
<feature type="region of interest" description="Disordered" evidence="1">
    <location>
        <begin position="113"/>
        <end position="142"/>
    </location>
</feature>
<dbReference type="Proteomes" id="UP000683925">
    <property type="component" value="Unassembled WGS sequence"/>
</dbReference>
<dbReference type="OrthoDB" id="300168at2759"/>
<dbReference type="EMBL" id="CAJJDP010000001">
    <property type="protein sequence ID" value="CAD8131849.1"/>
    <property type="molecule type" value="Genomic_DNA"/>
</dbReference>
<accession>A0A8S1RYK2</accession>
<comment type="caution">
    <text evidence="2">The sequence shown here is derived from an EMBL/GenBank/DDBJ whole genome shotgun (WGS) entry which is preliminary data.</text>
</comment>
<evidence type="ECO:0000313" key="3">
    <source>
        <dbReference type="Proteomes" id="UP000683925"/>
    </source>
</evidence>
<dbReference type="AlphaFoldDB" id="A0A8S1RYK2"/>
<evidence type="ECO:0000256" key="1">
    <source>
        <dbReference type="SAM" id="MobiDB-lite"/>
    </source>
</evidence>
<dbReference type="OMA" id="YSEYTQM"/>